<dbReference type="AlphaFoldDB" id="A0A0F9G2G1"/>
<sequence length="258" mass="27561">MVQETTNPRLARLERQMAELKRLLTLGLIGADVDALQSQLNRQQGLLGALLGDRTIGNVLLGDFPSGISSTSFRRADGDYYPAGSLNILVQTSTKTINDGDIYAMPFYMPNLPNVIDELAFNVSGTAEAGKSARVGIYEDNGSVYPGRLLFDVGEASVASTGLKKFSVDESIPRGLVWIVMTADSSTPSPPGALYESYSNTDAGAWVILGQDSTDLSLYVAWRVNSAYGPLPAVYPAGAAKRQNAPVVWASFKSGGWS</sequence>
<organism evidence="1">
    <name type="scientific">marine sediment metagenome</name>
    <dbReference type="NCBI Taxonomy" id="412755"/>
    <lineage>
        <taxon>unclassified sequences</taxon>
        <taxon>metagenomes</taxon>
        <taxon>ecological metagenomes</taxon>
    </lineage>
</organism>
<accession>A0A0F9G2G1</accession>
<proteinExistence type="predicted"/>
<dbReference type="EMBL" id="LAZR01021646">
    <property type="protein sequence ID" value="KKL84641.1"/>
    <property type="molecule type" value="Genomic_DNA"/>
</dbReference>
<evidence type="ECO:0000313" key="1">
    <source>
        <dbReference type="EMBL" id="KKL84641.1"/>
    </source>
</evidence>
<reference evidence="1" key="1">
    <citation type="journal article" date="2015" name="Nature">
        <title>Complex archaea that bridge the gap between prokaryotes and eukaryotes.</title>
        <authorList>
            <person name="Spang A."/>
            <person name="Saw J.H."/>
            <person name="Jorgensen S.L."/>
            <person name="Zaremba-Niedzwiedzka K."/>
            <person name="Martijn J."/>
            <person name="Lind A.E."/>
            <person name="van Eijk R."/>
            <person name="Schleper C."/>
            <person name="Guy L."/>
            <person name="Ettema T.J."/>
        </authorList>
    </citation>
    <scope>NUCLEOTIDE SEQUENCE</scope>
</reference>
<gene>
    <name evidence="1" type="ORF">LCGC14_1962670</name>
</gene>
<protein>
    <submittedName>
        <fullName evidence="1">Uncharacterized protein</fullName>
    </submittedName>
</protein>
<comment type="caution">
    <text evidence="1">The sequence shown here is derived from an EMBL/GenBank/DDBJ whole genome shotgun (WGS) entry which is preliminary data.</text>
</comment>
<name>A0A0F9G2G1_9ZZZZ</name>